<dbReference type="SUPFAM" id="SSF52540">
    <property type="entry name" value="P-loop containing nucleoside triphosphate hydrolases"/>
    <property type="match status" value="2"/>
</dbReference>
<dbReference type="PANTHER" id="PTHR10799">
    <property type="entry name" value="SNF2/RAD54 HELICASE FAMILY"/>
    <property type="match status" value="1"/>
</dbReference>
<dbReference type="Pfam" id="PF00176">
    <property type="entry name" value="SNF2-rel_dom"/>
    <property type="match status" value="1"/>
</dbReference>
<dbReference type="GO" id="GO:0005524">
    <property type="term" value="F:ATP binding"/>
    <property type="evidence" value="ECO:0007669"/>
    <property type="project" value="InterPro"/>
</dbReference>
<reference evidence="3 4" key="1">
    <citation type="submission" date="2016-10" db="EMBL/GenBank/DDBJ databases">
        <authorList>
            <person name="de Groot N.N."/>
        </authorList>
    </citation>
    <scope>NUCLEOTIDE SEQUENCE [LARGE SCALE GENOMIC DNA]</scope>
    <source>
        <strain evidence="3 4">DSM 43067</strain>
    </source>
</reference>
<feature type="domain" description="Helicase ATP-binding" evidence="2">
    <location>
        <begin position="284"/>
        <end position="441"/>
    </location>
</feature>
<dbReference type="RefSeq" id="WP_075019802.1">
    <property type="nucleotide sequence ID" value="NZ_FOVH01000001.1"/>
</dbReference>
<keyword evidence="4" id="KW-1185">Reference proteome</keyword>
<gene>
    <name evidence="3" type="ORF">SAMN04489713_101553</name>
</gene>
<evidence type="ECO:0000313" key="4">
    <source>
        <dbReference type="Proteomes" id="UP000183413"/>
    </source>
</evidence>
<name>A0A1I4WW30_9ACTN</name>
<evidence type="ECO:0000259" key="2">
    <source>
        <dbReference type="PROSITE" id="PS51192"/>
    </source>
</evidence>
<dbReference type="InterPro" id="IPR000330">
    <property type="entry name" value="SNF2_N"/>
</dbReference>
<dbReference type="InParanoid" id="A0A1I4WW30"/>
<dbReference type="SMART" id="SM00487">
    <property type="entry name" value="DEXDc"/>
    <property type="match status" value="1"/>
</dbReference>
<evidence type="ECO:0000313" key="3">
    <source>
        <dbReference type="EMBL" id="SFN17961.1"/>
    </source>
</evidence>
<dbReference type="Gene3D" id="3.40.50.300">
    <property type="entry name" value="P-loop containing nucleotide triphosphate hydrolases"/>
    <property type="match status" value="1"/>
</dbReference>
<dbReference type="PROSITE" id="PS51192">
    <property type="entry name" value="HELICASE_ATP_BIND_1"/>
    <property type="match status" value="1"/>
</dbReference>
<accession>A0A1I4WW30</accession>
<dbReference type="STRING" id="1993.SAMN04489713_101553"/>
<evidence type="ECO:0000256" key="1">
    <source>
        <dbReference type="SAM" id="Coils"/>
    </source>
</evidence>
<dbReference type="InterPro" id="IPR014001">
    <property type="entry name" value="Helicase_ATP-bd"/>
</dbReference>
<protein>
    <submittedName>
        <fullName evidence="3">SNF2 family N-terminal domain-containing protein</fullName>
    </submittedName>
</protein>
<keyword evidence="1" id="KW-0175">Coiled coil</keyword>
<organism evidence="3 4">
    <name type="scientific">Actinomadura madurae</name>
    <dbReference type="NCBI Taxonomy" id="1993"/>
    <lineage>
        <taxon>Bacteria</taxon>
        <taxon>Bacillati</taxon>
        <taxon>Actinomycetota</taxon>
        <taxon>Actinomycetes</taxon>
        <taxon>Streptosporangiales</taxon>
        <taxon>Thermomonosporaceae</taxon>
        <taxon>Actinomadura</taxon>
    </lineage>
</organism>
<proteinExistence type="predicted"/>
<dbReference type="EMBL" id="FOVH01000001">
    <property type="protein sequence ID" value="SFN17961.1"/>
    <property type="molecule type" value="Genomic_DNA"/>
</dbReference>
<feature type="coiled-coil region" evidence="1">
    <location>
        <begin position="5"/>
        <end position="32"/>
    </location>
</feature>
<sequence>MTKHAKRVLRDIEVLQRAARELAAEYRQVCTEVGAAAVPLRRAAAREWLRSVPVARLKQVADGPIRFGAVRGAEFVAVADVLDSTPDGLLLLRGIGPETADRLHAATAGLVETATWSASLRVEIVPRDEAAESLVVALHRLVNGSVGLRRAVEFAEWVETSYHRHIWDARRAVGWRRVFLPLLARYLAREALAELSRLVESPSAALLRSPGLIGARVPADEAWSDFQRDPDGYHAELAEVAGLETEAKAAEGFLPEDLAADVWDEPLDDTHLKVSLREYQSFGARFALLRRRVILGDEAGLGKTVQAIAAIAHRRGEGATHFLVACPGSVLLNWVRDIETFSSVEAHLIQGPDRDAALERWTGGGGVAVAPLDWLPYMEDRPGLGMFVVDEAHQTKNSWTLRARAVARLCEETEHVMLLTGMPMEDRVEEFRSLVGHLPPDAAEGIRPQEAALGSRAFRVAVAPVYLRRDQRDVLAELPDVVRVDELVAPGRGSAKLRRLKELVREAEANGQKVVVHSCSPDVLAAVRKVLATGGRQVTAEAFAAEDGHAVLVAGLEADGPSPRGASVVIFCEPQEDPDAEARAVGRVLGAGPAGMLRVHRLVAPGTVDEWIGEGPG</sequence>
<dbReference type="InterPro" id="IPR027417">
    <property type="entry name" value="P-loop_NTPase"/>
</dbReference>
<dbReference type="Gene3D" id="3.40.50.10810">
    <property type="entry name" value="Tandem AAA-ATPase domain"/>
    <property type="match status" value="1"/>
</dbReference>
<dbReference type="AlphaFoldDB" id="A0A1I4WW30"/>
<dbReference type="Proteomes" id="UP000183413">
    <property type="component" value="Unassembled WGS sequence"/>
</dbReference>
<dbReference type="InterPro" id="IPR038718">
    <property type="entry name" value="SNF2-like_sf"/>
</dbReference>
<dbReference type="eggNOG" id="COG0553">
    <property type="taxonomic scope" value="Bacteria"/>
</dbReference>